<reference evidence="1" key="1">
    <citation type="journal article" date="2018" name="Genome Biol.">
        <title>SKESA: strategic k-mer extension for scrupulous assemblies.</title>
        <authorList>
            <person name="Souvorov A."/>
            <person name="Agarwala R."/>
            <person name="Lipman D.J."/>
        </authorList>
    </citation>
    <scope>NUCLEOTIDE SEQUENCE</scope>
    <source>
        <strain evidence="1">MA.CK_00/00002125</strain>
    </source>
</reference>
<proteinExistence type="predicted"/>
<name>A0A756I3I1_SALER</name>
<dbReference type="AlphaFoldDB" id="A0A756I3I1"/>
<evidence type="ECO:0000313" key="1">
    <source>
        <dbReference type="EMBL" id="HAG0015932.1"/>
    </source>
</evidence>
<protein>
    <submittedName>
        <fullName evidence="1">Uncharacterized protein</fullName>
    </submittedName>
</protein>
<accession>A0A756I3I1</accession>
<gene>
    <name evidence="1" type="ORF">G8O67_003244</name>
</gene>
<sequence length="183" mass="21054">MIYTIQTMDDFVKVQRKLSRLDATILAKELARLAVYCRPVENAVLWLISTPAENMLRFRSRLENMATADYATLHWNNEESILEDLETLLRELQSGASSDHEKMDGLIQICQTDKICFELGNYEGTRLTAFYCEDLSLAFSDCAEHITNYSDLIQILNYLLSTDNYGVRENMLAPALKILNRRT</sequence>
<dbReference type="EMBL" id="DAAWYJ010000013">
    <property type="protein sequence ID" value="HAG0015932.1"/>
    <property type="molecule type" value="Genomic_DNA"/>
</dbReference>
<organism evidence="1">
    <name type="scientific">Salmonella enterica</name>
    <name type="common">Salmonella choleraesuis</name>
    <dbReference type="NCBI Taxonomy" id="28901"/>
    <lineage>
        <taxon>Bacteria</taxon>
        <taxon>Pseudomonadati</taxon>
        <taxon>Pseudomonadota</taxon>
        <taxon>Gammaproteobacteria</taxon>
        <taxon>Enterobacterales</taxon>
        <taxon>Enterobacteriaceae</taxon>
        <taxon>Salmonella</taxon>
    </lineage>
</organism>
<comment type="caution">
    <text evidence="1">The sequence shown here is derived from an EMBL/GenBank/DDBJ whole genome shotgun (WGS) entry which is preliminary data.</text>
</comment>
<reference evidence="1" key="2">
    <citation type="submission" date="2020-02" db="EMBL/GenBank/DDBJ databases">
        <authorList>
            <consortium name="NCBI Pathogen Detection Project"/>
        </authorList>
    </citation>
    <scope>NUCLEOTIDE SEQUENCE</scope>
    <source>
        <strain evidence="1">MA.CK_00/00002125</strain>
    </source>
</reference>